<reference evidence="2" key="1">
    <citation type="journal article" date="2015" name="Nature">
        <title>Complex archaea that bridge the gap between prokaryotes and eukaryotes.</title>
        <authorList>
            <person name="Spang A."/>
            <person name="Saw J.H."/>
            <person name="Jorgensen S.L."/>
            <person name="Zaremba-Niedzwiedzka K."/>
            <person name="Martijn J."/>
            <person name="Lind A.E."/>
            <person name="van Eijk R."/>
            <person name="Schleper C."/>
            <person name="Guy L."/>
            <person name="Ettema T.J."/>
        </authorList>
    </citation>
    <scope>NUCLEOTIDE SEQUENCE</scope>
</reference>
<evidence type="ECO:0000256" key="1">
    <source>
        <dbReference type="ARBA" id="ARBA00022729"/>
    </source>
</evidence>
<dbReference type="EMBL" id="LAZR01034959">
    <property type="protein sequence ID" value="KKL28822.1"/>
    <property type="molecule type" value="Genomic_DNA"/>
</dbReference>
<accession>A0A0F9CQX9</accession>
<evidence type="ECO:0008006" key="3">
    <source>
        <dbReference type="Google" id="ProtNLM"/>
    </source>
</evidence>
<feature type="non-terminal residue" evidence="2">
    <location>
        <position position="340"/>
    </location>
</feature>
<dbReference type="Gene3D" id="2.130.10.130">
    <property type="entry name" value="Integrin alpha, N-terminal"/>
    <property type="match status" value="2"/>
</dbReference>
<comment type="caution">
    <text evidence="2">The sequence shown here is derived from an EMBL/GenBank/DDBJ whole genome shotgun (WGS) entry which is preliminary data.</text>
</comment>
<dbReference type="InterPro" id="IPR028994">
    <property type="entry name" value="Integrin_alpha_N"/>
</dbReference>
<evidence type="ECO:0000313" key="2">
    <source>
        <dbReference type="EMBL" id="KKL28822.1"/>
    </source>
</evidence>
<protein>
    <recommendedName>
        <fullName evidence="3">PKD domain-containing protein</fullName>
    </recommendedName>
</protein>
<dbReference type="PANTHER" id="PTHR36220">
    <property type="entry name" value="UNNAMED PRODUCT"/>
    <property type="match status" value="1"/>
</dbReference>
<dbReference type="PANTHER" id="PTHR36220:SF1">
    <property type="entry name" value="GAMMA TUBULIN COMPLEX COMPONENT C-TERMINAL DOMAIN-CONTAINING PROTEIN"/>
    <property type="match status" value="1"/>
</dbReference>
<dbReference type="Pfam" id="PF14312">
    <property type="entry name" value="FG-GAP_2"/>
    <property type="match status" value="5"/>
</dbReference>
<sequence>MATGQVGRGGVVSSGIISRGVWPGLIVLAAALAAVGQTARADLVQQQRIHASDPAIKDFFGTGVDIDGDYAIVGAAKDDHGGHTDAGSAYVFHYTGGAWSQVAKLTASDAADTDFFGEALSISDGVAIVGAYWHNDVGSLSGAAYVFVRPAGGWADMTQTAKLSASDAEMLDIFGASVSISGDYAIVGSMGDDDGGTSAGAAYVFAKPAGGWVDMTETAKLTASDPVAEDVFGSSVAISGDTAVTGAPHPSFGTDGNGSAYVFARPSDGWADMTETAKLTASDGVINDMFGSSVAISGDTVIAGAYRTGPDTGSAYVFARPGGGWGDMTETAKLTVSDGA</sequence>
<name>A0A0F9CQX9_9ZZZZ</name>
<proteinExistence type="predicted"/>
<dbReference type="AlphaFoldDB" id="A0A0F9CQX9"/>
<gene>
    <name evidence="2" type="ORF">LCGC14_2371310</name>
</gene>
<dbReference type="InterPro" id="IPR013517">
    <property type="entry name" value="FG-GAP"/>
</dbReference>
<keyword evidence="1" id="KW-0732">Signal</keyword>
<organism evidence="2">
    <name type="scientific">marine sediment metagenome</name>
    <dbReference type="NCBI Taxonomy" id="412755"/>
    <lineage>
        <taxon>unclassified sequences</taxon>
        <taxon>metagenomes</taxon>
        <taxon>ecological metagenomes</taxon>
    </lineage>
</organism>